<evidence type="ECO:0000256" key="9">
    <source>
        <dbReference type="SAM" id="MobiDB-lite"/>
    </source>
</evidence>
<feature type="transmembrane region" description="Helical" evidence="10">
    <location>
        <begin position="52"/>
        <end position="70"/>
    </location>
</feature>
<dbReference type="InterPro" id="IPR003594">
    <property type="entry name" value="HATPase_dom"/>
</dbReference>
<evidence type="ECO:0000256" key="2">
    <source>
        <dbReference type="ARBA" id="ARBA00012438"/>
    </source>
</evidence>
<sequence length="561" mass="59421">MRTTAIILATLAYGLWAVWPTYAYDAPKATLLLVGQVALAATGALFLAESRLIGVLFVAAAWAELTAELVNRAWGWYPFVAAVARPVPALVLMTILLSYPRERIGYPRFVAAAWALILIGNAADNLTWDPDPPGQPAAPFAWVTVFSSGAEQRPGYGLYWLSVIAVVLAALALVVHRALRSRGLERRELAPVFLASAVYGFALISTSVWMVMPWITGAGDPMERAHVPDVVSISQVAAPLLIPLAFLAAAVSRGLDRARVADLVTGLARPATLESVRQALRDALADPDLDLVLGEAPQRSNRLVLPVTGRAHVLTAPELRRRDDVVRAALEAAALALDHARLHADLQEQVRQVAESRARIVEAGVAERRRVERDLHDGAQQRLLTLAATLGRLQATSDDPAVRELVDEARSGLRAALSELRDLARGIHPAVLEQIGLAAAVRGVAEALPVETEIDIPPVSVSPAVETTAYFVICEALTNAIKHARARRITIALAAHENVITVTVADDGTGGAVLAPRGGLAGLQDRVAALGGSLTVQSPADGGTLLRADLPAAPSEPAGSP</sequence>
<dbReference type="Proteomes" id="UP000530928">
    <property type="component" value="Unassembled WGS sequence"/>
</dbReference>
<dbReference type="EMBL" id="JACDUR010000001">
    <property type="protein sequence ID" value="MBA2889677.1"/>
    <property type="molecule type" value="Genomic_DNA"/>
</dbReference>
<name>A0A7W0CEH6_9ACTN</name>
<dbReference type="RefSeq" id="WP_181608443.1">
    <property type="nucleotide sequence ID" value="NZ_BAABAM010000001.1"/>
</dbReference>
<evidence type="ECO:0000256" key="5">
    <source>
        <dbReference type="ARBA" id="ARBA00022741"/>
    </source>
</evidence>
<dbReference type="Pfam" id="PF07730">
    <property type="entry name" value="HisKA_3"/>
    <property type="match status" value="1"/>
</dbReference>
<reference evidence="12 13" key="1">
    <citation type="submission" date="2020-07" db="EMBL/GenBank/DDBJ databases">
        <title>Genomic Encyclopedia of Type Strains, Phase IV (KMG-IV): sequencing the most valuable type-strain genomes for metagenomic binning, comparative biology and taxonomic classification.</title>
        <authorList>
            <person name="Goeker M."/>
        </authorList>
    </citation>
    <scope>NUCLEOTIDE SEQUENCE [LARGE SCALE GENOMIC DNA]</scope>
    <source>
        <strain evidence="12 13">DSM 45533</strain>
    </source>
</reference>
<comment type="catalytic activity">
    <reaction evidence="1">
        <text>ATP + protein L-histidine = ADP + protein N-phospho-L-histidine.</text>
        <dbReference type="EC" id="2.7.13.3"/>
    </reaction>
</comment>
<evidence type="ECO:0000313" key="13">
    <source>
        <dbReference type="Proteomes" id="UP000530928"/>
    </source>
</evidence>
<protein>
    <recommendedName>
        <fullName evidence="2">histidine kinase</fullName>
        <ecNumber evidence="2">2.7.13.3</ecNumber>
    </recommendedName>
</protein>
<feature type="region of interest" description="Disordered" evidence="9">
    <location>
        <begin position="542"/>
        <end position="561"/>
    </location>
</feature>
<dbReference type="InterPro" id="IPR036890">
    <property type="entry name" value="HATPase_C_sf"/>
</dbReference>
<dbReference type="InterPro" id="IPR050482">
    <property type="entry name" value="Sensor_HK_TwoCompSys"/>
</dbReference>
<proteinExistence type="predicted"/>
<comment type="caution">
    <text evidence="12">The sequence shown here is derived from an EMBL/GenBank/DDBJ whole genome shotgun (WGS) entry which is preliminary data.</text>
</comment>
<accession>A0A7W0CEH6</accession>
<keyword evidence="10" id="KW-1133">Transmembrane helix</keyword>
<evidence type="ECO:0000256" key="4">
    <source>
        <dbReference type="ARBA" id="ARBA00022679"/>
    </source>
</evidence>
<dbReference type="AlphaFoldDB" id="A0A7W0CEH6"/>
<feature type="domain" description="Histidine kinase/HSP90-like ATPase" evidence="11">
    <location>
        <begin position="464"/>
        <end position="554"/>
    </location>
</feature>
<evidence type="ECO:0000256" key="8">
    <source>
        <dbReference type="ARBA" id="ARBA00023012"/>
    </source>
</evidence>
<feature type="transmembrane region" description="Helical" evidence="10">
    <location>
        <begin position="76"/>
        <end position="99"/>
    </location>
</feature>
<keyword evidence="13" id="KW-1185">Reference proteome</keyword>
<dbReference type="InterPro" id="IPR011712">
    <property type="entry name" value="Sig_transdc_His_kin_sub3_dim/P"/>
</dbReference>
<feature type="transmembrane region" description="Helical" evidence="10">
    <location>
        <begin position="106"/>
        <end position="123"/>
    </location>
</feature>
<dbReference type="SUPFAM" id="SSF55874">
    <property type="entry name" value="ATPase domain of HSP90 chaperone/DNA topoisomerase II/histidine kinase"/>
    <property type="match status" value="1"/>
</dbReference>
<evidence type="ECO:0000256" key="10">
    <source>
        <dbReference type="SAM" id="Phobius"/>
    </source>
</evidence>
<evidence type="ECO:0000259" key="11">
    <source>
        <dbReference type="SMART" id="SM00387"/>
    </source>
</evidence>
<dbReference type="GO" id="GO:0046983">
    <property type="term" value="F:protein dimerization activity"/>
    <property type="evidence" value="ECO:0007669"/>
    <property type="project" value="InterPro"/>
</dbReference>
<feature type="transmembrane region" description="Helical" evidence="10">
    <location>
        <begin position="158"/>
        <end position="179"/>
    </location>
</feature>
<evidence type="ECO:0000256" key="1">
    <source>
        <dbReference type="ARBA" id="ARBA00000085"/>
    </source>
</evidence>
<keyword evidence="7" id="KW-0067">ATP-binding</keyword>
<evidence type="ECO:0000256" key="7">
    <source>
        <dbReference type="ARBA" id="ARBA00022840"/>
    </source>
</evidence>
<dbReference type="Pfam" id="PF02518">
    <property type="entry name" value="HATPase_c"/>
    <property type="match status" value="1"/>
</dbReference>
<keyword evidence="8" id="KW-0902">Two-component regulatory system</keyword>
<feature type="transmembrane region" description="Helical" evidence="10">
    <location>
        <begin position="27"/>
        <end position="47"/>
    </location>
</feature>
<keyword evidence="6 12" id="KW-0418">Kinase</keyword>
<evidence type="ECO:0000256" key="3">
    <source>
        <dbReference type="ARBA" id="ARBA00022553"/>
    </source>
</evidence>
<evidence type="ECO:0000313" key="12">
    <source>
        <dbReference type="EMBL" id="MBA2889677.1"/>
    </source>
</evidence>
<keyword evidence="5" id="KW-0547">Nucleotide-binding</keyword>
<dbReference type="Gene3D" id="1.20.5.1930">
    <property type="match status" value="1"/>
</dbReference>
<gene>
    <name evidence="12" type="ORF">HNR30_001012</name>
</gene>
<dbReference type="GO" id="GO:0016020">
    <property type="term" value="C:membrane"/>
    <property type="evidence" value="ECO:0007669"/>
    <property type="project" value="InterPro"/>
</dbReference>
<dbReference type="CDD" id="cd16917">
    <property type="entry name" value="HATPase_UhpB-NarQ-NarX-like"/>
    <property type="match status" value="1"/>
</dbReference>
<dbReference type="GO" id="GO:0000155">
    <property type="term" value="F:phosphorelay sensor kinase activity"/>
    <property type="evidence" value="ECO:0007669"/>
    <property type="project" value="InterPro"/>
</dbReference>
<dbReference type="SMART" id="SM00387">
    <property type="entry name" value="HATPase_c"/>
    <property type="match status" value="1"/>
</dbReference>
<feature type="transmembrane region" description="Helical" evidence="10">
    <location>
        <begin position="191"/>
        <end position="212"/>
    </location>
</feature>
<dbReference type="EC" id="2.7.13.3" evidence="2"/>
<keyword evidence="3" id="KW-0597">Phosphoprotein</keyword>
<dbReference type="Gene3D" id="3.30.565.10">
    <property type="entry name" value="Histidine kinase-like ATPase, C-terminal domain"/>
    <property type="match status" value="1"/>
</dbReference>
<organism evidence="12 13">
    <name type="scientific">Nonomuraea soli</name>
    <dbReference type="NCBI Taxonomy" id="1032476"/>
    <lineage>
        <taxon>Bacteria</taxon>
        <taxon>Bacillati</taxon>
        <taxon>Actinomycetota</taxon>
        <taxon>Actinomycetes</taxon>
        <taxon>Streptosporangiales</taxon>
        <taxon>Streptosporangiaceae</taxon>
        <taxon>Nonomuraea</taxon>
    </lineage>
</organism>
<keyword evidence="10" id="KW-0812">Transmembrane</keyword>
<dbReference type="PANTHER" id="PTHR24421">
    <property type="entry name" value="NITRATE/NITRITE SENSOR PROTEIN NARX-RELATED"/>
    <property type="match status" value="1"/>
</dbReference>
<feature type="transmembrane region" description="Helical" evidence="10">
    <location>
        <begin position="232"/>
        <end position="251"/>
    </location>
</feature>
<keyword evidence="4" id="KW-0808">Transferase</keyword>
<dbReference type="GO" id="GO:0005524">
    <property type="term" value="F:ATP binding"/>
    <property type="evidence" value="ECO:0007669"/>
    <property type="project" value="UniProtKB-KW"/>
</dbReference>
<dbReference type="PANTHER" id="PTHR24421:SF10">
    <property type="entry name" value="NITRATE_NITRITE SENSOR PROTEIN NARQ"/>
    <property type="match status" value="1"/>
</dbReference>
<keyword evidence="10" id="KW-0472">Membrane</keyword>
<evidence type="ECO:0000256" key="6">
    <source>
        <dbReference type="ARBA" id="ARBA00022777"/>
    </source>
</evidence>